<dbReference type="Proteomes" id="UP000518266">
    <property type="component" value="Unassembled WGS sequence"/>
</dbReference>
<dbReference type="FunFam" id="1.10.10.60:FF:000010">
    <property type="entry name" value="Transcriptional activator Myb isoform A"/>
    <property type="match status" value="1"/>
</dbReference>
<sequence length="789" mass="87869">MDEEGDSNKCIDTDSDAADQKDGSKCKVKWTQEEGRTESDCVHRWKKHLDPDLVKGFWTKEEDEMIVELVGKYGNKQWSLIAGHLKGRLGKRCRERWHNHLDPLIKKSLWTDEEDLIIHKAHTILGNRWAEIARLLPGRTDNSVKNRWNSTIKRKVELGLYKDLADSISLDIQHFVEGEIRPEKEKKQECQKKVRPKTPAPLPQTVASMSPSLPRSSSSSPSSSSSAALAPAPVDQKQFVTAALRMIAEDMLPLSFIEGAGFRSFMSTVRPECNKLSQRVMAYNSMMMWREASSLSSFVTLKLALPNPKMPQKPQHAVARELEGVLLSYGIFPRSIGYVLANQAKETLAGNSLFCDYKIMCSSSRGEPDGDEMVSFLSNQMPGTESPFSELQIGNRATCVAQTLQLVIKEALQDSRVVENVISQVHNVVAFFRSSAYWSEVLMKECNVSLCPSSSSCRWNSMMLSLRRMVQESTWSAIMTLLAQARIEANDTASVPPLVMAKREQVIDILGLLEPFEEALQVLQGNGVTFSFIIPSLIGLDKALESLVTNYTHFNKALRTGLHTHFQSMIQQKDMIIAAVLDPRIKLQPPFPDAKQEVDNAGFLSPPPKHLVRTIVEAAVESVGASASPPVEADKDQTSKEVNQQNGEEKSQDSVTMEVSSGSSDDNNSDGLSGNNLKRKSIFNFLQPAAKTMKTSELDVYLSEPLWESNSSVLFWKSATRFPLLQRITKNLLAVPATSGGFDRLCPMAACIVRAKRSRLPSHTTERLLLYKNSLKTKTGKKPSGVTKH</sequence>
<comment type="caution">
    <text evidence="6">The sequence shown here is derived from an EMBL/GenBank/DDBJ whole genome shotgun (WGS) entry which is preliminary data.</text>
</comment>
<dbReference type="InterPro" id="IPR017930">
    <property type="entry name" value="Myb_dom"/>
</dbReference>
<feature type="region of interest" description="Disordered" evidence="3">
    <location>
        <begin position="1"/>
        <end position="24"/>
    </location>
</feature>
<dbReference type="Gene3D" id="1.10.10.60">
    <property type="entry name" value="Homeodomain-like"/>
    <property type="match status" value="2"/>
</dbReference>
<dbReference type="SUPFAM" id="SSF140996">
    <property type="entry name" value="Hermes dimerisation domain"/>
    <property type="match status" value="1"/>
</dbReference>
<feature type="region of interest" description="Disordered" evidence="3">
    <location>
        <begin position="183"/>
        <end position="230"/>
    </location>
</feature>
<dbReference type="GO" id="GO:0000981">
    <property type="term" value="F:DNA-binding transcription factor activity, RNA polymerase II-specific"/>
    <property type="evidence" value="ECO:0007669"/>
    <property type="project" value="TreeGrafter"/>
</dbReference>
<dbReference type="GO" id="GO:0046983">
    <property type="term" value="F:protein dimerization activity"/>
    <property type="evidence" value="ECO:0007669"/>
    <property type="project" value="InterPro"/>
</dbReference>
<dbReference type="Pfam" id="PF05699">
    <property type="entry name" value="Dimer_Tnp_hAT"/>
    <property type="match status" value="1"/>
</dbReference>
<evidence type="ECO:0000259" key="5">
    <source>
        <dbReference type="PROSITE" id="PS51294"/>
    </source>
</evidence>
<evidence type="ECO:0000256" key="2">
    <source>
        <dbReference type="ARBA" id="ARBA00023125"/>
    </source>
</evidence>
<dbReference type="InterPro" id="IPR008906">
    <property type="entry name" value="HATC_C_dom"/>
</dbReference>
<dbReference type="Pfam" id="PF13921">
    <property type="entry name" value="Myb_DNA-bind_6"/>
    <property type="match status" value="1"/>
</dbReference>
<dbReference type="PROSITE" id="PS51294">
    <property type="entry name" value="HTH_MYB"/>
    <property type="match status" value="2"/>
</dbReference>
<dbReference type="PANTHER" id="PTHR45614:SF30">
    <property type="entry name" value="MYB-RELATED PROTEIN B"/>
    <property type="match status" value="1"/>
</dbReference>
<evidence type="ECO:0000256" key="3">
    <source>
        <dbReference type="SAM" id="MobiDB-lite"/>
    </source>
</evidence>
<name>A0A7J5ZEG4_DISMA</name>
<dbReference type="InterPro" id="IPR012337">
    <property type="entry name" value="RNaseH-like_sf"/>
</dbReference>
<evidence type="ECO:0000313" key="7">
    <source>
        <dbReference type="Proteomes" id="UP000518266"/>
    </source>
</evidence>
<dbReference type="OrthoDB" id="2143914at2759"/>
<gene>
    <name evidence="6" type="ORF">F7725_000467</name>
</gene>
<evidence type="ECO:0000256" key="1">
    <source>
        <dbReference type="ARBA" id="ARBA00022737"/>
    </source>
</evidence>
<dbReference type="SUPFAM" id="SSF53098">
    <property type="entry name" value="Ribonuclease H-like"/>
    <property type="match status" value="1"/>
</dbReference>
<keyword evidence="7" id="KW-1185">Reference proteome</keyword>
<dbReference type="PROSITE" id="PS50090">
    <property type="entry name" value="MYB_LIKE"/>
    <property type="match status" value="2"/>
</dbReference>
<keyword evidence="2" id="KW-0238">DNA-binding</keyword>
<evidence type="ECO:0000313" key="6">
    <source>
        <dbReference type="EMBL" id="KAF3860212.1"/>
    </source>
</evidence>
<dbReference type="AlphaFoldDB" id="A0A7J5ZEG4"/>
<feature type="compositionally biased region" description="Low complexity" evidence="3">
    <location>
        <begin position="660"/>
        <end position="675"/>
    </location>
</feature>
<dbReference type="EMBL" id="JAAKFY010000002">
    <property type="protein sequence ID" value="KAF3860212.1"/>
    <property type="molecule type" value="Genomic_DNA"/>
</dbReference>
<feature type="compositionally biased region" description="Low complexity" evidence="3">
    <location>
        <begin position="207"/>
        <end position="230"/>
    </location>
</feature>
<dbReference type="InterPro" id="IPR001005">
    <property type="entry name" value="SANT/Myb"/>
</dbReference>
<feature type="region of interest" description="Disordered" evidence="3">
    <location>
        <begin position="625"/>
        <end position="675"/>
    </location>
</feature>
<accession>A0A7J5ZEG4</accession>
<dbReference type="InterPro" id="IPR009057">
    <property type="entry name" value="Homeodomain-like_sf"/>
</dbReference>
<dbReference type="GO" id="GO:0000978">
    <property type="term" value="F:RNA polymerase II cis-regulatory region sequence-specific DNA binding"/>
    <property type="evidence" value="ECO:0007669"/>
    <property type="project" value="TreeGrafter"/>
</dbReference>
<proteinExistence type="predicted"/>
<dbReference type="GO" id="GO:0005634">
    <property type="term" value="C:nucleus"/>
    <property type="evidence" value="ECO:0007669"/>
    <property type="project" value="TreeGrafter"/>
</dbReference>
<keyword evidence="1" id="KW-0677">Repeat</keyword>
<feature type="domain" description="Myb-like" evidence="4">
    <location>
        <begin position="50"/>
        <end position="101"/>
    </location>
</feature>
<feature type="domain" description="HTH myb-type" evidence="5">
    <location>
        <begin position="50"/>
        <end position="105"/>
    </location>
</feature>
<dbReference type="PANTHER" id="PTHR45614">
    <property type="entry name" value="MYB PROTEIN-RELATED"/>
    <property type="match status" value="1"/>
</dbReference>
<dbReference type="SMART" id="SM00717">
    <property type="entry name" value="SANT"/>
    <property type="match status" value="2"/>
</dbReference>
<organism evidence="6 7">
    <name type="scientific">Dissostichus mawsoni</name>
    <name type="common">Antarctic cod</name>
    <dbReference type="NCBI Taxonomy" id="36200"/>
    <lineage>
        <taxon>Eukaryota</taxon>
        <taxon>Metazoa</taxon>
        <taxon>Chordata</taxon>
        <taxon>Craniata</taxon>
        <taxon>Vertebrata</taxon>
        <taxon>Euteleostomi</taxon>
        <taxon>Actinopterygii</taxon>
        <taxon>Neopterygii</taxon>
        <taxon>Teleostei</taxon>
        <taxon>Neoteleostei</taxon>
        <taxon>Acanthomorphata</taxon>
        <taxon>Eupercaria</taxon>
        <taxon>Perciformes</taxon>
        <taxon>Notothenioidei</taxon>
        <taxon>Nototheniidae</taxon>
        <taxon>Dissostichus</taxon>
    </lineage>
</organism>
<dbReference type="InterPro" id="IPR050560">
    <property type="entry name" value="MYB_TF"/>
</dbReference>
<dbReference type="CDD" id="cd00167">
    <property type="entry name" value="SANT"/>
    <property type="match status" value="2"/>
</dbReference>
<evidence type="ECO:0000259" key="4">
    <source>
        <dbReference type="PROSITE" id="PS50090"/>
    </source>
</evidence>
<feature type="domain" description="Myb-like" evidence="4">
    <location>
        <begin position="102"/>
        <end position="152"/>
    </location>
</feature>
<dbReference type="SUPFAM" id="SSF46689">
    <property type="entry name" value="Homeodomain-like"/>
    <property type="match status" value="1"/>
</dbReference>
<reference evidence="6 7" key="1">
    <citation type="submission" date="2020-03" db="EMBL/GenBank/DDBJ databases">
        <title>Dissostichus mawsoni Genome sequencing and assembly.</title>
        <authorList>
            <person name="Park H."/>
        </authorList>
    </citation>
    <scope>NUCLEOTIDE SEQUENCE [LARGE SCALE GENOMIC DNA]</scope>
    <source>
        <strain evidence="6">DM0001</strain>
        <tissue evidence="6">Muscle</tissue>
    </source>
</reference>
<protein>
    <submittedName>
        <fullName evidence="6">Uncharacterized protein</fullName>
    </submittedName>
</protein>
<feature type="compositionally biased region" description="Basic and acidic residues" evidence="3">
    <location>
        <begin position="183"/>
        <end position="192"/>
    </location>
</feature>
<feature type="domain" description="HTH myb-type" evidence="5">
    <location>
        <begin position="106"/>
        <end position="156"/>
    </location>
</feature>